<sequence length="203" mass="22351">MRQHSGWAVPERDEHCIQAVLAEVSDLGASLDLCRQFRTAIQAGGNVGVYPMAMAQKFERVYTVEPDAANYEALAINTVSQPRVVIRRAAFGQDHSKAAIDQIYPDNIGAHQIKEGNEFDVLPIDSLGVTDCDLLQLDVEGSEHQAILGAIATIKASWPVITLELKGHGERYGYTDMDTINLLADMGYRIADRVNRDVIFTHG</sequence>
<dbReference type="GO" id="GO:0008168">
    <property type="term" value="F:methyltransferase activity"/>
    <property type="evidence" value="ECO:0007669"/>
    <property type="project" value="UniProtKB-KW"/>
</dbReference>
<protein>
    <submittedName>
        <fullName evidence="3">FkbM_fam, methyltransferase, FkbM family</fullName>
    </submittedName>
</protein>
<dbReference type="InterPro" id="IPR029063">
    <property type="entry name" value="SAM-dependent_MTases_sf"/>
</dbReference>
<dbReference type="EMBL" id="LR798400">
    <property type="protein sequence ID" value="CAB5229276.1"/>
    <property type="molecule type" value="Genomic_DNA"/>
</dbReference>
<dbReference type="PANTHER" id="PTHR34203:SF15">
    <property type="entry name" value="SLL1173 PROTEIN"/>
    <property type="match status" value="1"/>
</dbReference>
<dbReference type="InterPro" id="IPR052514">
    <property type="entry name" value="SAM-dependent_MTase"/>
</dbReference>
<reference evidence="3" key="1">
    <citation type="submission" date="2020-05" db="EMBL/GenBank/DDBJ databases">
        <authorList>
            <person name="Chiriac C."/>
            <person name="Salcher M."/>
            <person name="Ghai R."/>
            <person name="Kavagutti S V."/>
        </authorList>
    </citation>
    <scope>NUCLEOTIDE SEQUENCE</scope>
</reference>
<accession>A0A6J7XDQ1</accession>
<dbReference type="EMBL" id="LR797418">
    <property type="protein sequence ID" value="CAB4214947.1"/>
    <property type="molecule type" value="Genomic_DNA"/>
</dbReference>
<evidence type="ECO:0000259" key="1">
    <source>
        <dbReference type="Pfam" id="PF05050"/>
    </source>
</evidence>
<dbReference type="Pfam" id="PF05050">
    <property type="entry name" value="Methyltransf_21"/>
    <property type="match status" value="1"/>
</dbReference>
<evidence type="ECO:0000313" key="2">
    <source>
        <dbReference type="EMBL" id="CAB4214947.1"/>
    </source>
</evidence>
<dbReference type="Gene3D" id="3.40.50.150">
    <property type="entry name" value="Vaccinia Virus protein VP39"/>
    <property type="match status" value="1"/>
</dbReference>
<evidence type="ECO:0000313" key="3">
    <source>
        <dbReference type="EMBL" id="CAB5229276.1"/>
    </source>
</evidence>
<organism evidence="3">
    <name type="scientific">uncultured Caudovirales phage</name>
    <dbReference type="NCBI Taxonomy" id="2100421"/>
    <lineage>
        <taxon>Viruses</taxon>
        <taxon>Duplodnaviria</taxon>
        <taxon>Heunggongvirae</taxon>
        <taxon>Uroviricota</taxon>
        <taxon>Caudoviricetes</taxon>
        <taxon>Peduoviridae</taxon>
        <taxon>Maltschvirus</taxon>
        <taxon>Maltschvirus maltsch</taxon>
    </lineage>
</organism>
<keyword evidence="3" id="KW-0808">Transferase</keyword>
<keyword evidence="3" id="KW-0489">Methyltransferase</keyword>
<name>A0A6J7XDQ1_9CAUD</name>
<dbReference type="InterPro" id="IPR006342">
    <property type="entry name" value="FkbM_mtfrase"/>
</dbReference>
<dbReference type="SUPFAM" id="SSF53335">
    <property type="entry name" value="S-adenosyl-L-methionine-dependent methyltransferases"/>
    <property type="match status" value="1"/>
</dbReference>
<gene>
    <name evidence="2" type="ORF">UFOVP1469_28</name>
    <name evidence="3" type="ORF">UFOVP1556_24</name>
</gene>
<dbReference type="GO" id="GO:0032259">
    <property type="term" value="P:methylation"/>
    <property type="evidence" value="ECO:0007669"/>
    <property type="project" value="UniProtKB-KW"/>
</dbReference>
<feature type="domain" description="Methyltransferase FkbM" evidence="1">
    <location>
        <begin position="59"/>
        <end position="190"/>
    </location>
</feature>
<dbReference type="PANTHER" id="PTHR34203">
    <property type="entry name" value="METHYLTRANSFERASE, FKBM FAMILY PROTEIN"/>
    <property type="match status" value="1"/>
</dbReference>
<dbReference type="NCBIfam" id="TIGR01444">
    <property type="entry name" value="fkbM_fam"/>
    <property type="match status" value="1"/>
</dbReference>
<proteinExistence type="predicted"/>